<evidence type="ECO:0000313" key="2">
    <source>
        <dbReference type="Proteomes" id="UP000651977"/>
    </source>
</evidence>
<keyword evidence="2" id="KW-1185">Reference proteome</keyword>
<dbReference type="Proteomes" id="UP000651977">
    <property type="component" value="Unassembled WGS sequence"/>
</dbReference>
<comment type="caution">
    <text evidence="1">The sequence shown here is derived from an EMBL/GenBank/DDBJ whole genome shotgun (WGS) entry which is preliminary data.</text>
</comment>
<evidence type="ECO:0000313" key="1">
    <source>
        <dbReference type="EMBL" id="GGB15501.1"/>
    </source>
</evidence>
<sequence length="51" mass="5497">MAKYIDSRGIAEAGQVPAFSDANGIIVEPEQQQNLNLGILKNSLSLVRQAK</sequence>
<dbReference type="RefSeq" id="WP_157051801.1">
    <property type="nucleotide sequence ID" value="NZ_BMDY01000021.1"/>
</dbReference>
<organism evidence="1 2">
    <name type="scientific">Agarivorans gilvus</name>
    <dbReference type="NCBI Taxonomy" id="680279"/>
    <lineage>
        <taxon>Bacteria</taxon>
        <taxon>Pseudomonadati</taxon>
        <taxon>Pseudomonadota</taxon>
        <taxon>Gammaproteobacteria</taxon>
        <taxon>Alteromonadales</taxon>
        <taxon>Alteromonadaceae</taxon>
        <taxon>Agarivorans</taxon>
    </lineage>
</organism>
<protein>
    <submittedName>
        <fullName evidence="1">Uncharacterized protein</fullName>
    </submittedName>
</protein>
<proteinExistence type="predicted"/>
<accession>A0ABQ1I4X1</accession>
<reference evidence="2" key="1">
    <citation type="journal article" date="2019" name="Int. J. Syst. Evol. Microbiol.">
        <title>The Global Catalogue of Microorganisms (GCM) 10K type strain sequencing project: providing services to taxonomists for standard genome sequencing and annotation.</title>
        <authorList>
            <consortium name="The Broad Institute Genomics Platform"/>
            <consortium name="The Broad Institute Genome Sequencing Center for Infectious Disease"/>
            <person name="Wu L."/>
            <person name="Ma J."/>
        </authorList>
    </citation>
    <scope>NUCLEOTIDE SEQUENCE [LARGE SCALE GENOMIC DNA]</scope>
    <source>
        <strain evidence="2">CGMCC 1.10131</strain>
    </source>
</reference>
<gene>
    <name evidence="1" type="ORF">GCM10007414_31180</name>
</gene>
<dbReference type="EMBL" id="BMDY01000021">
    <property type="protein sequence ID" value="GGB15501.1"/>
    <property type="molecule type" value="Genomic_DNA"/>
</dbReference>
<name>A0ABQ1I4X1_9ALTE</name>